<name>A0A1L9N4Y7_ASPTC</name>
<evidence type="ECO:0000256" key="4">
    <source>
        <dbReference type="SAM" id="MobiDB-lite"/>
    </source>
</evidence>
<dbReference type="PANTHER" id="PTHR17224:SF1">
    <property type="entry name" value="PEPTIDYL-TRNA HYDROLASE"/>
    <property type="match status" value="1"/>
</dbReference>
<evidence type="ECO:0000256" key="3">
    <source>
        <dbReference type="ARBA" id="ARBA00022884"/>
    </source>
</evidence>
<evidence type="ECO:0000256" key="2">
    <source>
        <dbReference type="ARBA" id="ARBA00022801"/>
    </source>
</evidence>
<dbReference type="Proteomes" id="UP000184304">
    <property type="component" value="Unassembled WGS sequence"/>
</dbReference>
<dbReference type="InterPro" id="IPR036416">
    <property type="entry name" value="Pept_tRNA_hydro_sf"/>
</dbReference>
<keyword evidence="3" id="KW-0694">RNA-binding</keyword>
<feature type="compositionally biased region" description="Polar residues" evidence="4">
    <location>
        <begin position="50"/>
        <end position="77"/>
    </location>
</feature>
<feature type="compositionally biased region" description="Polar residues" evidence="4">
    <location>
        <begin position="1"/>
        <end position="12"/>
    </location>
</feature>
<protein>
    <recommendedName>
        <fullName evidence="7">Peptidyl-tRNA hydrolase</fullName>
    </recommendedName>
</protein>
<keyword evidence="6" id="KW-1185">Reference proteome</keyword>
<dbReference type="PANTHER" id="PTHR17224">
    <property type="entry name" value="PEPTIDYL-TRNA HYDROLASE"/>
    <property type="match status" value="1"/>
</dbReference>
<evidence type="ECO:0000256" key="1">
    <source>
        <dbReference type="ARBA" id="ARBA00022555"/>
    </source>
</evidence>
<evidence type="ECO:0000313" key="5">
    <source>
        <dbReference type="EMBL" id="OJI84350.1"/>
    </source>
</evidence>
<dbReference type="OMA" id="PSYMNES"/>
<evidence type="ECO:0000313" key="6">
    <source>
        <dbReference type="Proteomes" id="UP000184304"/>
    </source>
</evidence>
<accession>A0A1L9N4Y7</accession>
<gene>
    <name evidence="5" type="ORF">ASPTUDRAFT_56271</name>
</gene>
<dbReference type="OrthoDB" id="1711136at2759"/>
<dbReference type="AlphaFoldDB" id="A0A1L9N4Y7"/>
<sequence length="342" mass="37701">MDTNPSQRSGNSKTKRNKSKFPSMHEAVGLHSAQTTEQEQEQEHHHHQQPSAKSTTTTTIIPNHNLDTTSPTPSLSMTAPPPLKTPRRFLFIASIGNPRPYRTTRHSAGHILLEALTPLLPRRVPLVGTSPNNGNIINPLFYKTYTSPSYMNESGPKLLRNFQSWLSSTQTEIYQKIVQPGNVLSTDPTSDATAAEWHLRGADPTTLRNFSPTLVILHDELEAPLGKVRVKRGGPEKASLRGHRGLISSFESLRGKGMYPPNPKKNVLGAGVDLSVLRIGVGIGRPETRDRGGVAKYVLSEMSEQELKAVRAAAGPVLEVLVDELYRDDRSDRGGLEIPIYY</sequence>
<dbReference type="InterPro" id="IPR001328">
    <property type="entry name" value="Pept_tRNA_hydro"/>
</dbReference>
<keyword evidence="2" id="KW-0378">Hydrolase</keyword>
<dbReference type="VEuPathDB" id="FungiDB:ASPTUDRAFT_56271"/>
<dbReference type="STRING" id="767770.A0A1L9N4Y7"/>
<dbReference type="SUPFAM" id="SSF53178">
    <property type="entry name" value="Peptidyl-tRNA hydrolase-like"/>
    <property type="match status" value="2"/>
</dbReference>
<dbReference type="Gene3D" id="3.40.50.1470">
    <property type="entry name" value="Peptidyl-tRNA hydrolase"/>
    <property type="match status" value="1"/>
</dbReference>
<proteinExistence type="predicted"/>
<feature type="region of interest" description="Disordered" evidence="4">
    <location>
        <begin position="1"/>
        <end position="83"/>
    </location>
</feature>
<dbReference type="GO" id="GO:0000049">
    <property type="term" value="F:tRNA binding"/>
    <property type="evidence" value="ECO:0007669"/>
    <property type="project" value="UniProtKB-KW"/>
</dbReference>
<organism evidence="5 6">
    <name type="scientific">Aspergillus tubingensis (strain CBS 134.48)</name>
    <dbReference type="NCBI Taxonomy" id="767770"/>
    <lineage>
        <taxon>Eukaryota</taxon>
        <taxon>Fungi</taxon>
        <taxon>Dikarya</taxon>
        <taxon>Ascomycota</taxon>
        <taxon>Pezizomycotina</taxon>
        <taxon>Eurotiomycetes</taxon>
        <taxon>Eurotiomycetidae</taxon>
        <taxon>Eurotiales</taxon>
        <taxon>Aspergillaceae</taxon>
        <taxon>Aspergillus</taxon>
        <taxon>Aspergillus subgen. Circumdati</taxon>
    </lineage>
</organism>
<evidence type="ECO:0008006" key="7">
    <source>
        <dbReference type="Google" id="ProtNLM"/>
    </source>
</evidence>
<dbReference type="GO" id="GO:0004045">
    <property type="term" value="F:peptidyl-tRNA hydrolase activity"/>
    <property type="evidence" value="ECO:0007669"/>
    <property type="project" value="InterPro"/>
</dbReference>
<dbReference type="EMBL" id="KV878203">
    <property type="protein sequence ID" value="OJI84350.1"/>
    <property type="molecule type" value="Genomic_DNA"/>
</dbReference>
<reference evidence="6" key="1">
    <citation type="journal article" date="2017" name="Genome Biol.">
        <title>Comparative genomics reveals high biological diversity and specific adaptations in the industrially and medically important fungal genus Aspergillus.</title>
        <authorList>
            <person name="de Vries R.P."/>
            <person name="Riley R."/>
            <person name="Wiebenga A."/>
            <person name="Aguilar-Osorio G."/>
            <person name="Amillis S."/>
            <person name="Uchima C.A."/>
            <person name="Anderluh G."/>
            <person name="Asadollahi M."/>
            <person name="Askin M."/>
            <person name="Barry K."/>
            <person name="Battaglia E."/>
            <person name="Bayram O."/>
            <person name="Benocci T."/>
            <person name="Braus-Stromeyer S.A."/>
            <person name="Caldana C."/>
            <person name="Canovas D."/>
            <person name="Cerqueira G.C."/>
            <person name="Chen F."/>
            <person name="Chen W."/>
            <person name="Choi C."/>
            <person name="Clum A."/>
            <person name="Dos Santos R.A."/>
            <person name="Damasio A.R."/>
            <person name="Diallinas G."/>
            <person name="Emri T."/>
            <person name="Fekete E."/>
            <person name="Flipphi M."/>
            <person name="Freyberg S."/>
            <person name="Gallo A."/>
            <person name="Gournas C."/>
            <person name="Habgood R."/>
            <person name="Hainaut M."/>
            <person name="Harispe M.L."/>
            <person name="Henrissat B."/>
            <person name="Hilden K.S."/>
            <person name="Hope R."/>
            <person name="Hossain A."/>
            <person name="Karabika E."/>
            <person name="Karaffa L."/>
            <person name="Karanyi Z."/>
            <person name="Krasevec N."/>
            <person name="Kuo A."/>
            <person name="Kusch H."/>
            <person name="LaButti K."/>
            <person name="Lagendijk E.L."/>
            <person name="Lapidus A."/>
            <person name="Levasseur A."/>
            <person name="Lindquist E."/>
            <person name="Lipzen A."/>
            <person name="Logrieco A.F."/>
            <person name="MacCabe A."/>
            <person name="Maekelae M.R."/>
            <person name="Malavazi I."/>
            <person name="Melin P."/>
            <person name="Meyer V."/>
            <person name="Mielnichuk N."/>
            <person name="Miskei M."/>
            <person name="Molnar A.P."/>
            <person name="Mule G."/>
            <person name="Ngan C.Y."/>
            <person name="Orejas M."/>
            <person name="Orosz E."/>
            <person name="Ouedraogo J.P."/>
            <person name="Overkamp K.M."/>
            <person name="Park H.-S."/>
            <person name="Perrone G."/>
            <person name="Piumi F."/>
            <person name="Punt P.J."/>
            <person name="Ram A.F."/>
            <person name="Ramon A."/>
            <person name="Rauscher S."/>
            <person name="Record E."/>
            <person name="Riano-Pachon D.M."/>
            <person name="Robert V."/>
            <person name="Roehrig J."/>
            <person name="Ruller R."/>
            <person name="Salamov A."/>
            <person name="Salih N.S."/>
            <person name="Samson R.A."/>
            <person name="Sandor E."/>
            <person name="Sanguinetti M."/>
            <person name="Schuetze T."/>
            <person name="Sepcic K."/>
            <person name="Shelest E."/>
            <person name="Sherlock G."/>
            <person name="Sophianopoulou V."/>
            <person name="Squina F.M."/>
            <person name="Sun H."/>
            <person name="Susca A."/>
            <person name="Todd R.B."/>
            <person name="Tsang A."/>
            <person name="Unkles S.E."/>
            <person name="van de Wiele N."/>
            <person name="van Rossen-Uffink D."/>
            <person name="Oliveira J.V."/>
            <person name="Vesth T.C."/>
            <person name="Visser J."/>
            <person name="Yu J.-H."/>
            <person name="Zhou M."/>
            <person name="Andersen M.R."/>
            <person name="Archer D.B."/>
            <person name="Baker S.E."/>
            <person name="Benoit I."/>
            <person name="Brakhage A.A."/>
            <person name="Braus G.H."/>
            <person name="Fischer R."/>
            <person name="Frisvad J.C."/>
            <person name="Goldman G.H."/>
            <person name="Houbraken J."/>
            <person name="Oakley B."/>
            <person name="Pocsi I."/>
            <person name="Scazzocchio C."/>
            <person name="Seiboth B."/>
            <person name="vanKuyk P.A."/>
            <person name="Wortman J."/>
            <person name="Dyer P.S."/>
            <person name="Grigoriev I.V."/>
        </authorList>
    </citation>
    <scope>NUCLEOTIDE SEQUENCE [LARGE SCALE GENOMIC DNA]</scope>
    <source>
        <strain evidence="6">CBS 134.48</strain>
    </source>
</reference>
<keyword evidence="1" id="KW-0820">tRNA-binding</keyword>